<feature type="compositionally biased region" description="Basic and acidic residues" evidence="1">
    <location>
        <begin position="142"/>
        <end position="161"/>
    </location>
</feature>
<sequence>MSAHFPRRRLDLGRGSRAHGYSIAVPLSYIAPARRDTGAAHTVRAYLVLAVPRQTSHLRITYDVHSIPHTPFSALAFPPRTATVAHRAHAPRPGRTRGLPRGRTSTHADTHCRGLRANLSNKCHAAVSIHTLHGGTRHLDRRKQEQDRGRSKAQQERDVEGKAAGAPRGRNAARRGEKGRRAGEALPALGGSRILSCAPAERVTASLQIARRRVARTGAREERGSSHARVRAPTGVGSQVMRCWAQRFQDKTGQRLGPRCQTRSTDEAVPVLRCEEGEAICQESFAGARAISAIADGSMGSVMYVVHSRRVYGIVV</sequence>
<feature type="compositionally biased region" description="Basic residues" evidence="1">
    <location>
        <begin position="86"/>
        <end position="100"/>
    </location>
</feature>
<evidence type="ECO:0000256" key="1">
    <source>
        <dbReference type="SAM" id="MobiDB-lite"/>
    </source>
</evidence>
<feature type="region of interest" description="Disordered" evidence="1">
    <location>
        <begin position="85"/>
        <end position="108"/>
    </location>
</feature>
<dbReference type="EMBL" id="KB468020">
    <property type="protein sequence ID" value="PCH39599.1"/>
    <property type="molecule type" value="Genomic_DNA"/>
</dbReference>
<evidence type="ECO:0000313" key="3">
    <source>
        <dbReference type="Proteomes" id="UP000218811"/>
    </source>
</evidence>
<feature type="region of interest" description="Disordered" evidence="1">
    <location>
        <begin position="134"/>
        <end position="185"/>
    </location>
</feature>
<organism evidence="2 3">
    <name type="scientific">Wolfiporia cocos (strain MD-104)</name>
    <name type="common">Brown rot fungus</name>
    <dbReference type="NCBI Taxonomy" id="742152"/>
    <lineage>
        <taxon>Eukaryota</taxon>
        <taxon>Fungi</taxon>
        <taxon>Dikarya</taxon>
        <taxon>Basidiomycota</taxon>
        <taxon>Agaricomycotina</taxon>
        <taxon>Agaricomycetes</taxon>
        <taxon>Polyporales</taxon>
        <taxon>Phaeolaceae</taxon>
        <taxon>Wolfiporia</taxon>
    </lineage>
</organism>
<gene>
    <name evidence="2" type="ORF">WOLCODRAFT_168031</name>
</gene>
<keyword evidence="3" id="KW-1185">Reference proteome</keyword>
<evidence type="ECO:0000313" key="2">
    <source>
        <dbReference type="EMBL" id="PCH39599.1"/>
    </source>
</evidence>
<reference evidence="2 3" key="1">
    <citation type="journal article" date="2012" name="Science">
        <title>The Paleozoic origin of enzymatic lignin decomposition reconstructed from 31 fungal genomes.</title>
        <authorList>
            <person name="Floudas D."/>
            <person name="Binder M."/>
            <person name="Riley R."/>
            <person name="Barry K."/>
            <person name="Blanchette R.A."/>
            <person name="Henrissat B."/>
            <person name="Martinez A.T."/>
            <person name="Otillar R."/>
            <person name="Spatafora J.W."/>
            <person name="Yadav J.S."/>
            <person name="Aerts A."/>
            <person name="Benoit I."/>
            <person name="Boyd A."/>
            <person name="Carlson A."/>
            <person name="Copeland A."/>
            <person name="Coutinho P.M."/>
            <person name="de Vries R.P."/>
            <person name="Ferreira P."/>
            <person name="Findley K."/>
            <person name="Foster B."/>
            <person name="Gaskell J."/>
            <person name="Glotzer D."/>
            <person name="Gorecki P."/>
            <person name="Heitman J."/>
            <person name="Hesse C."/>
            <person name="Hori C."/>
            <person name="Igarashi K."/>
            <person name="Jurgens J.A."/>
            <person name="Kallen N."/>
            <person name="Kersten P."/>
            <person name="Kohler A."/>
            <person name="Kuees U."/>
            <person name="Kumar T.K.A."/>
            <person name="Kuo A."/>
            <person name="LaButti K."/>
            <person name="Larrondo L.F."/>
            <person name="Lindquist E."/>
            <person name="Ling A."/>
            <person name="Lombard V."/>
            <person name="Lucas S."/>
            <person name="Lundell T."/>
            <person name="Martin R."/>
            <person name="McLaughlin D.J."/>
            <person name="Morgenstern I."/>
            <person name="Morin E."/>
            <person name="Murat C."/>
            <person name="Nagy L.G."/>
            <person name="Nolan M."/>
            <person name="Ohm R.A."/>
            <person name="Patyshakuliyeva A."/>
            <person name="Rokas A."/>
            <person name="Ruiz-Duenas F.J."/>
            <person name="Sabat G."/>
            <person name="Salamov A."/>
            <person name="Samejima M."/>
            <person name="Schmutz J."/>
            <person name="Slot J.C."/>
            <person name="St John F."/>
            <person name="Stenlid J."/>
            <person name="Sun H."/>
            <person name="Sun S."/>
            <person name="Syed K."/>
            <person name="Tsang A."/>
            <person name="Wiebenga A."/>
            <person name="Young D."/>
            <person name="Pisabarro A."/>
            <person name="Eastwood D.C."/>
            <person name="Martin F."/>
            <person name="Cullen D."/>
            <person name="Grigoriev I.V."/>
            <person name="Hibbett D.S."/>
        </authorList>
    </citation>
    <scope>NUCLEOTIDE SEQUENCE [LARGE SCALE GENOMIC DNA]</scope>
    <source>
        <strain evidence="2 3">MD-104</strain>
    </source>
</reference>
<dbReference type="Proteomes" id="UP000218811">
    <property type="component" value="Unassembled WGS sequence"/>
</dbReference>
<proteinExistence type="predicted"/>
<dbReference type="AlphaFoldDB" id="A0A2H3JLC9"/>
<accession>A0A2H3JLC9</accession>
<name>A0A2H3JLC9_WOLCO</name>
<protein>
    <submittedName>
        <fullName evidence="2">Uncharacterized protein</fullName>
    </submittedName>
</protein>
<feature type="compositionally biased region" description="Basic and acidic residues" evidence="1">
    <location>
        <begin position="174"/>
        <end position="183"/>
    </location>
</feature>